<name>A0A1Y1IMX3_KLENI</name>
<dbReference type="Proteomes" id="UP000054558">
    <property type="component" value="Unassembled WGS sequence"/>
</dbReference>
<organism evidence="2 3">
    <name type="scientific">Klebsormidium nitens</name>
    <name type="common">Green alga</name>
    <name type="synonym">Ulothrix nitens</name>
    <dbReference type="NCBI Taxonomy" id="105231"/>
    <lineage>
        <taxon>Eukaryota</taxon>
        <taxon>Viridiplantae</taxon>
        <taxon>Streptophyta</taxon>
        <taxon>Klebsormidiophyceae</taxon>
        <taxon>Klebsormidiales</taxon>
        <taxon>Klebsormidiaceae</taxon>
        <taxon>Klebsormidium</taxon>
    </lineage>
</organism>
<feature type="compositionally biased region" description="Polar residues" evidence="1">
    <location>
        <begin position="353"/>
        <end position="362"/>
    </location>
</feature>
<dbReference type="EMBL" id="DF237851">
    <property type="protein sequence ID" value="GAQ92003.1"/>
    <property type="molecule type" value="Genomic_DNA"/>
</dbReference>
<sequence length="392" mass="42399">MATCVGFGFGPQLSARVTCSASVAAGARSRILPNTFSPSQTWRRSRPVTMQSTLSPGDVCSFTNPVLHERAGRRAMTAVVSAKGNTPTEGAAGGKSDPQEPSSADAVTLQSINELLKSNLAPIQREMANLVETTGDLVEVATRQQIANMFGEHYVRPLLARSLQDLALLLPDETLFKDAESVEVLKAPLERAKRVSKALVKSGGRTPASAQLPGCGRPNRLETEEEQVEELLSCESAGIMLLIAAAFPEIYLTCSPRIMPSEVLELDCRGRMDVDKETNFAYIDTGEVKKSADYAAAVEQLGLRLGALKEFVCAACGTKEDGVRLVGRLFVFEKRSKQFTDINQRSDKDQKHPQSGSTLCTSTRWDVRSPECLDCSEGSGRPVNGVMENDGR</sequence>
<evidence type="ECO:0000313" key="2">
    <source>
        <dbReference type="EMBL" id="GAQ92003.1"/>
    </source>
</evidence>
<evidence type="ECO:0000256" key="1">
    <source>
        <dbReference type="SAM" id="MobiDB-lite"/>
    </source>
</evidence>
<evidence type="ECO:0000313" key="3">
    <source>
        <dbReference type="Proteomes" id="UP000054558"/>
    </source>
</evidence>
<reference evidence="2 3" key="1">
    <citation type="journal article" date="2014" name="Nat. Commun.">
        <title>Klebsormidium flaccidum genome reveals primary factors for plant terrestrial adaptation.</title>
        <authorList>
            <person name="Hori K."/>
            <person name="Maruyama F."/>
            <person name="Fujisawa T."/>
            <person name="Togashi T."/>
            <person name="Yamamoto N."/>
            <person name="Seo M."/>
            <person name="Sato S."/>
            <person name="Yamada T."/>
            <person name="Mori H."/>
            <person name="Tajima N."/>
            <person name="Moriyama T."/>
            <person name="Ikeuchi M."/>
            <person name="Watanabe M."/>
            <person name="Wada H."/>
            <person name="Kobayashi K."/>
            <person name="Saito M."/>
            <person name="Masuda T."/>
            <person name="Sasaki-Sekimoto Y."/>
            <person name="Mashiguchi K."/>
            <person name="Awai K."/>
            <person name="Shimojima M."/>
            <person name="Masuda S."/>
            <person name="Iwai M."/>
            <person name="Nobusawa T."/>
            <person name="Narise T."/>
            <person name="Kondo S."/>
            <person name="Saito H."/>
            <person name="Sato R."/>
            <person name="Murakawa M."/>
            <person name="Ihara Y."/>
            <person name="Oshima-Yamada Y."/>
            <person name="Ohtaka K."/>
            <person name="Satoh M."/>
            <person name="Sonobe K."/>
            <person name="Ishii M."/>
            <person name="Ohtani R."/>
            <person name="Kanamori-Sato M."/>
            <person name="Honoki R."/>
            <person name="Miyazaki D."/>
            <person name="Mochizuki H."/>
            <person name="Umetsu J."/>
            <person name="Higashi K."/>
            <person name="Shibata D."/>
            <person name="Kamiya Y."/>
            <person name="Sato N."/>
            <person name="Nakamura Y."/>
            <person name="Tabata S."/>
            <person name="Ida S."/>
            <person name="Kurokawa K."/>
            <person name="Ohta H."/>
        </authorList>
    </citation>
    <scope>NUCLEOTIDE SEQUENCE [LARGE SCALE GENOMIC DNA]</scope>
    <source>
        <strain evidence="2 3">NIES-2285</strain>
    </source>
</reference>
<feature type="region of interest" description="Disordered" evidence="1">
    <location>
        <begin position="83"/>
        <end position="104"/>
    </location>
</feature>
<dbReference type="AlphaFoldDB" id="A0A1Y1IMX3"/>
<feature type="region of interest" description="Disordered" evidence="1">
    <location>
        <begin position="342"/>
        <end position="362"/>
    </location>
</feature>
<keyword evidence="3" id="KW-1185">Reference proteome</keyword>
<accession>A0A1Y1IMX3</accession>
<feature type="compositionally biased region" description="Basic and acidic residues" evidence="1">
    <location>
        <begin position="342"/>
        <end position="352"/>
    </location>
</feature>
<gene>
    <name evidence="2" type="ORF">KFL_009020040</name>
</gene>
<proteinExistence type="predicted"/>
<protein>
    <submittedName>
        <fullName evidence="2">Uncharacterized protein</fullName>
    </submittedName>
</protein>